<dbReference type="RefSeq" id="XP_018028855.1">
    <property type="nucleotide sequence ID" value="XM_018175132.1"/>
</dbReference>
<proteinExistence type="predicted"/>
<dbReference type="Gene3D" id="3.30.420.10">
    <property type="entry name" value="Ribonuclease H-like superfamily/Ribonuclease H"/>
    <property type="match status" value="1"/>
</dbReference>
<feature type="non-terminal residue" evidence="1">
    <location>
        <position position="1"/>
    </location>
</feature>
<sequence length="81" mass="9733">PPYSPDLNPIEHLWWALKKRVSKDYPYLHKMGQGGEDWEHFRECLKASWRRIPRRPIKALIMSMPRRLSSVGRAKGWQTKY</sequence>
<dbReference type="OrthoDB" id="5410741at2759"/>
<organism evidence="1 2">
    <name type="scientific">Paraphaeosphaeria sporulosa</name>
    <dbReference type="NCBI Taxonomy" id="1460663"/>
    <lineage>
        <taxon>Eukaryota</taxon>
        <taxon>Fungi</taxon>
        <taxon>Dikarya</taxon>
        <taxon>Ascomycota</taxon>
        <taxon>Pezizomycotina</taxon>
        <taxon>Dothideomycetes</taxon>
        <taxon>Pleosporomycetidae</taxon>
        <taxon>Pleosporales</taxon>
        <taxon>Massarineae</taxon>
        <taxon>Didymosphaeriaceae</taxon>
        <taxon>Paraphaeosphaeria</taxon>
    </lineage>
</organism>
<dbReference type="InterPro" id="IPR036397">
    <property type="entry name" value="RNaseH_sf"/>
</dbReference>
<accession>A0A177BVY2</accession>
<dbReference type="AlphaFoldDB" id="A0A177BVY2"/>
<reference evidence="1 2" key="1">
    <citation type="submission" date="2016-05" db="EMBL/GenBank/DDBJ databases">
        <title>Comparative analysis of secretome profiles of manganese(II)-oxidizing ascomycete fungi.</title>
        <authorList>
            <consortium name="DOE Joint Genome Institute"/>
            <person name="Zeiner C.A."/>
            <person name="Purvine S.O."/>
            <person name="Zink E.M."/>
            <person name="Wu S."/>
            <person name="Pasa-Tolic L."/>
            <person name="Chaput D.L."/>
            <person name="Haridas S."/>
            <person name="Grigoriev I.V."/>
            <person name="Santelli C.M."/>
            <person name="Hansel C.M."/>
        </authorList>
    </citation>
    <scope>NUCLEOTIDE SEQUENCE [LARGE SCALE GENOMIC DNA]</scope>
    <source>
        <strain evidence="1 2">AP3s5-JAC2a</strain>
    </source>
</reference>
<dbReference type="Proteomes" id="UP000077069">
    <property type="component" value="Unassembled WGS sequence"/>
</dbReference>
<dbReference type="EMBL" id="KV441572">
    <property type="protein sequence ID" value="OAF98489.1"/>
    <property type="molecule type" value="Genomic_DNA"/>
</dbReference>
<dbReference type="GO" id="GO:0003676">
    <property type="term" value="F:nucleic acid binding"/>
    <property type="evidence" value="ECO:0007669"/>
    <property type="project" value="InterPro"/>
</dbReference>
<dbReference type="InParanoid" id="A0A177BVY2"/>
<evidence type="ECO:0000313" key="2">
    <source>
        <dbReference type="Proteomes" id="UP000077069"/>
    </source>
</evidence>
<name>A0A177BVY2_9PLEO</name>
<protein>
    <submittedName>
        <fullName evidence="1">Uncharacterized protein</fullName>
    </submittedName>
</protein>
<keyword evidence="2" id="KW-1185">Reference proteome</keyword>
<dbReference type="GeneID" id="28758618"/>
<evidence type="ECO:0000313" key="1">
    <source>
        <dbReference type="EMBL" id="OAF98489.1"/>
    </source>
</evidence>
<dbReference type="STRING" id="1460663.A0A177BVY2"/>
<gene>
    <name evidence="1" type="ORF">CC84DRAFT_1106210</name>
</gene>